<keyword evidence="3" id="KW-1185">Reference proteome</keyword>
<dbReference type="PROSITE" id="PS00028">
    <property type="entry name" value="ZINC_FINGER_C2H2_1"/>
    <property type="match status" value="1"/>
</dbReference>
<comment type="caution">
    <text evidence="2">The sequence shown here is derived from an EMBL/GenBank/DDBJ whole genome shotgun (WGS) entry which is preliminary data.</text>
</comment>
<dbReference type="SMART" id="SM00355">
    <property type="entry name" value="ZnF_C2H2"/>
    <property type="match status" value="1"/>
</dbReference>
<dbReference type="InterPro" id="IPR013087">
    <property type="entry name" value="Znf_C2H2_type"/>
</dbReference>
<gene>
    <name evidence="2" type="ORF">RBI02_06115</name>
</gene>
<dbReference type="PROSITE" id="PS50157">
    <property type="entry name" value="ZINC_FINGER_C2H2_2"/>
    <property type="match status" value="1"/>
</dbReference>
<sequence>MVGLKAIVFFDREGESYYRCPKCGMVFRKSKDYIRHVNKSHGWRFGRGKVRGKRLLKKIMNRNEEKPEL</sequence>
<protein>
    <submittedName>
        <fullName evidence="2">C2H2-type zinc finger protein</fullName>
    </submittedName>
</protein>
<evidence type="ECO:0000313" key="2">
    <source>
        <dbReference type="EMBL" id="MDV3104116.1"/>
    </source>
</evidence>
<reference evidence="2 3" key="1">
    <citation type="submission" date="2023-08" db="EMBL/GenBank/DDBJ databases">
        <title>Draft genome sequence of Thermococcus waiotapuensis WT1T, a thermophilic sulphur-dependent archaeon from order Thermococcales.</title>
        <authorList>
            <person name="Manners S.H."/>
            <person name="Carere C.R."/>
            <person name="Dhami M.K."/>
            <person name="Dobson R.C.J."/>
            <person name="Stott M.B."/>
        </authorList>
    </citation>
    <scope>NUCLEOTIDE SEQUENCE [LARGE SCALE GENOMIC DNA]</scope>
    <source>
        <strain evidence="2 3">WT1</strain>
    </source>
</reference>
<dbReference type="AlphaFoldDB" id="A0AAE4NXB3"/>
<proteinExistence type="predicted"/>
<dbReference type="Pfam" id="PF00096">
    <property type="entry name" value="zf-C2H2"/>
    <property type="match status" value="1"/>
</dbReference>
<evidence type="ECO:0000259" key="1">
    <source>
        <dbReference type="PROSITE" id="PS50157"/>
    </source>
</evidence>
<evidence type="ECO:0000313" key="3">
    <source>
        <dbReference type="Proteomes" id="UP001245683"/>
    </source>
</evidence>
<name>A0AAE4NXB3_9EURY</name>
<feature type="domain" description="C2H2-type" evidence="1">
    <location>
        <begin position="18"/>
        <end position="41"/>
    </location>
</feature>
<dbReference type="Proteomes" id="UP001245683">
    <property type="component" value="Unassembled WGS sequence"/>
</dbReference>
<accession>A0AAE4NXB3</accession>
<dbReference type="SUPFAM" id="SSF57667">
    <property type="entry name" value="beta-beta-alpha zinc fingers"/>
    <property type="match status" value="1"/>
</dbReference>
<dbReference type="EMBL" id="JAVDZE010000002">
    <property type="protein sequence ID" value="MDV3104116.1"/>
    <property type="molecule type" value="Genomic_DNA"/>
</dbReference>
<dbReference type="InterPro" id="IPR036236">
    <property type="entry name" value="Znf_C2H2_sf"/>
</dbReference>
<dbReference type="RefSeq" id="WP_315342277.1">
    <property type="nucleotide sequence ID" value="NZ_JAVDZE010000002.1"/>
</dbReference>
<organism evidence="2 3">
    <name type="scientific">Thermococcus waiotapuensis</name>
    <dbReference type="NCBI Taxonomy" id="90909"/>
    <lineage>
        <taxon>Archaea</taxon>
        <taxon>Methanobacteriati</taxon>
        <taxon>Methanobacteriota</taxon>
        <taxon>Thermococci</taxon>
        <taxon>Thermococcales</taxon>
        <taxon>Thermococcaceae</taxon>
        <taxon>Thermococcus</taxon>
    </lineage>
</organism>